<feature type="compositionally biased region" description="Low complexity" evidence="3">
    <location>
        <begin position="559"/>
        <end position="571"/>
    </location>
</feature>
<evidence type="ECO:0000256" key="1">
    <source>
        <dbReference type="ARBA" id="ARBA00022737"/>
    </source>
</evidence>
<proteinExistence type="predicted"/>
<dbReference type="Pfam" id="PF00806">
    <property type="entry name" value="PUF"/>
    <property type="match status" value="6"/>
</dbReference>
<feature type="region of interest" description="Disordered" evidence="3">
    <location>
        <begin position="343"/>
        <end position="426"/>
    </location>
</feature>
<dbReference type="CDD" id="cd07920">
    <property type="entry name" value="Pumilio"/>
    <property type="match status" value="1"/>
</dbReference>
<feature type="repeat" description="Pumilio" evidence="2">
    <location>
        <begin position="860"/>
        <end position="895"/>
    </location>
</feature>
<dbReference type="InterPro" id="IPR011989">
    <property type="entry name" value="ARM-like"/>
</dbReference>
<keyword evidence="6" id="KW-1185">Reference proteome</keyword>
<dbReference type="InterPro" id="IPR001313">
    <property type="entry name" value="Pumilio_RNA-bd_rpt"/>
</dbReference>
<feature type="repeat" description="Pumilio" evidence="2">
    <location>
        <begin position="1028"/>
        <end position="1063"/>
    </location>
</feature>
<dbReference type="PROSITE" id="PS50302">
    <property type="entry name" value="PUM"/>
    <property type="match status" value="5"/>
</dbReference>
<feature type="compositionally biased region" description="Basic and acidic residues" evidence="3">
    <location>
        <begin position="506"/>
        <end position="515"/>
    </location>
</feature>
<dbReference type="EMBL" id="FQNC01000012">
    <property type="protein sequence ID" value="SGY13994.1"/>
    <property type="molecule type" value="Genomic_DNA"/>
</dbReference>
<dbReference type="PROSITE" id="PS50303">
    <property type="entry name" value="PUM_HD"/>
    <property type="match status" value="1"/>
</dbReference>
<feature type="region of interest" description="Disordered" evidence="3">
    <location>
        <begin position="64"/>
        <end position="110"/>
    </location>
</feature>
<dbReference type="GO" id="GO:0000288">
    <property type="term" value="P:nuclear-transcribed mRNA catabolic process, deadenylation-dependent decay"/>
    <property type="evidence" value="ECO:0007669"/>
    <property type="project" value="TreeGrafter"/>
</dbReference>
<feature type="domain" description="PUM-HD" evidence="4">
    <location>
        <begin position="840"/>
        <end position="1241"/>
    </location>
</feature>
<dbReference type="GO" id="GO:0003730">
    <property type="term" value="F:mRNA 3'-UTR binding"/>
    <property type="evidence" value="ECO:0007669"/>
    <property type="project" value="TreeGrafter"/>
</dbReference>
<feature type="repeat" description="Pumilio" evidence="2">
    <location>
        <begin position="896"/>
        <end position="919"/>
    </location>
</feature>
<organism evidence="5 6">
    <name type="scientific">Microbotryum silenes-dioicae</name>
    <dbReference type="NCBI Taxonomy" id="796604"/>
    <lineage>
        <taxon>Eukaryota</taxon>
        <taxon>Fungi</taxon>
        <taxon>Dikarya</taxon>
        <taxon>Basidiomycota</taxon>
        <taxon>Pucciniomycotina</taxon>
        <taxon>Microbotryomycetes</taxon>
        <taxon>Microbotryales</taxon>
        <taxon>Microbotryaceae</taxon>
        <taxon>Microbotryum</taxon>
    </lineage>
</organism>
<dbReference type="InterPro" id="IPR033712">
    <property type="entry name" value="Pumilio_RNA-bd"/>
</dbReference>
<protein>
    <submittedName>
        <fullName evidence="5">BQ5605_C010g06021 protein</fullName>
    </submittedName>
</protein>
<dbReference type="STRING" id="796604.A0A2X0NME0"/>
<evidence type="ECO:0000259" key="4">
    <source>
        <dbReference type="PROSITE" id="PS50303"/>
    </source>
</evidence>
<feature type="compositionally biased region" description="Low complexity" evidence="3">
    <location>
        <begin position="16"/>
        <end position="26"/>
    </location>
</feature>
<gene>
    <name evidence="5" type="primary">BQ5605_C010g06021</name>
    <name evidence="5" type="ORF">BQ5605_C010G06021</name>
</gene>
<dbReference type="SMART" id="SM00025">
    <property type="entry name" value="Pumilio"/>
    <property type="match status" value="6"/>
</dbReference>
<dbReference type="AlphaFoldDB" id="A0A2X0NME0"/>
<dbReference type="InterPro" id="IPR016024">
    <property type="entry name" value="ARM-type_fold"/>
</dbReference>
<sequence length="1248" mass="133073">MSQPMGLPRRQSFEPLSTSSTSLASSLSLGKLPSPVFDRFGPGQRSVPAFEASSFHLFVGATRSNSKLGLPNGTNGGSMRSVSGPGTPTSSRSNGIADEGQRTPGGSSLAIGEEVFGFKTVRESASKESLVKSRWNGDDEAAVGLDSTRLPQDSDGHSASNGTTPTATVPVAVAAPANGWPTEPNQLSSRHSVDRLRVKKHRNGVSALGPRRLGRTEGARGGGSGGVSAVHPVAPPIAVAGDVADSPGQDDVLGLALLQTAFLLFGQNRPLAPSPSQRRRRLQATNHHFNTTSSNHVTTMSTTTRPTIKQSGSSIDLRSSVFSSSASGSAKSSPFDNDLVNGSSTSSFASSRPSVPRSKSGLPRYDLSFGERSSHLRSTSPLAASRPAPPAVASGTAPHGGHDTHPGAAEGSPHQQHEGRVNQLSSAASAESFFKFPGGIDYHGTITTSATSPSASASAAAAPNSGNAAGASGASEVVPYSSASSGKNTSAYINTKVPNVPSIRSADPRSLDRSRAQPSLCPFDSYKHQPPHSQQQRHSSAGPATTHSLSPDDLVTGLSSMSLSSNTSSASQKLHPPVLQSQQARLDAYASPPLSLGADWRTAAPANGDTNGGSNALNTSLGTAQMTPYGIYYATTPYISPSDAYYAAQPDATYYAAQAAEPSMGRRDSESVRLPPLSILFASILICFCLLGLACTSSHRSLPLSWGMSALDYASSANSAAVSRHGSFSIPYTPAMSPQPSAYSYNMGAGNHLSATFDHHSNGVGAANGFQPAQQHQIILGRQLRSNAEYIAPGPRNGLQPNLISNGIGTQGIIAYDMARPYGVGYGAGYGAGETMGRALRSQLLDEFRNAKHKHWELSNISGHIVEFSGDQLGSRFIQNKLETASPDEKDMSFQEMLPNLLQLSTDVFANYVVQKFFEQGSQLQKTAMANVLEGHVLELSLQMYGCRVVQKAIEFLLLDQQVRLVKELDGQILKCARDAQANHVIQVGPLFSSDVTFLTPNRFATSLSLQRAIERVPSEKIAFISDACLTNVHMLATHTYGCRVLQRIFEHCPSARSRPLLDELHTCTQHLIQDQYGNVSWPSDMMCTQVRMQLMLLLLFLSQYVVQWVIEKGDAADRSRVVSSLYGSVYHLAQQKFASNVVEKCLSHGNEEEREKLIEEILRYQADGTSTIRSMLVHPFANYVVQSTSHAYFSGVEIITQSTGAQRERVLEETTLQLANLRNYSGTYSKHLATSECTGFLVEGSNI</sequence>
<dbReference type="Gene3D" id="1.25.10.10">
    <property type="entry name" value="Leucine-rich Repeat Variant"/>
    <property type="match status" value="1"/>
</dbReference>
<evidence type="ECO:0000256" key="3">
    <source>
        <dbReference type="SAM" id="MobiDB-lite"/>
    </source>
</evidence>
<name>A0A2X0NME0_9BASI</name>
<feature type="repeat" description="Pumilio" evidence="2">
    <location>
        <begin position="1125"/>
        <end position="1160"/>
    </location>
</feature>
<dbReference type="PANTHER" id="PTHR12537">
    <property type="entry name" value="RNA BINDING PROTEIN PUMILIO-RELATED"/>
    <property type="match status" value="1"/>
</dbReference>
<feature type="region of interest" description="Disordered" evidence="3">
    <location>
        <begin position="1"/>
        <end position="26"/>
    </location>
</feature>
<feature type="region of interest" description="Disordered" evidence="3">
    <location>
        <begin position="499"/>
        <end position="578"/>
    </location>
</feature>
<feature type="compositionally biased region" description="Low complexity" evidence="3">
    <location>
        <begin position="531"/>
        <end position="540"/>
    </location>
</feature>
<feature type="compositionally biased region" description="Polar residues" evidence="3">
    <location>
        <begin position="77"/>
        <end position="94"/>
    </location>
</feature>
<feature type="compositionally biased region" description="Low complexity" evidence="3">
    <location>
        <begin position="378"/>
        <end position="394"/>
    </location>
</feature>
<feature type="compositionally biased region" description="Low complexity" evidence="3">
    <location>
        <begin position="343"/>
        <end position="358"/>
    </location>
</feature>
<evidence type="ECO:0000256" key="2">
    <source>
        <dbReference type="PROSITE-ProRule" id="PRU00317"/>
    </source>
</evidence>
<feature type="region of interest" description="Disordered" evidence="3">
    <location>
        <begin position="286"/>
        <end position="316"/>
    </location>
</feature>
<feature type="repeat" description="Pumilio" evidence="2">
    <location>
        <begin position="931"/>
        <end position="967"/>
    </location>
</feature>
<feature type="region of interest" description="Disordered" evidence="3">
    <location>
        <begin position="142"/>
        <end position="166"/>
    </location>
</feature>
<reference evidence="5 6" key="1">
    <citation type="submission" date="2016-11" db="EMBL/GenBank/DDBJ databases">
        <authorList>
            <person name="Jaros S."/>
            <person name="Januszkiewicz K."/>
            <person name="Wedrychowicz H."/>
        </authorList>
    </citation>
    <scope>NUCLEOTIDE SEQUENCE [LARGE SCALE GENOMIC DNA]</scope>
</reference>
<evidence type="ECO:0000313" key="6">
    <source>
        <dbReference type="Proteomes" id="UP000249464"/>
    </source>
</evidence>
<dbReference type="SUPFAM" id="SSF48371">
    <property type="entry name" value="ARM repeat"/>
    <property type="match status" value="1"/>
</dbReference>
<keyword evidence="1" id="KW-0677">Repeat</keyword>
<accession>A0A2X0NME0</accession>
<dbReference type="PANTHER" id="PTHR12537:SF12">
    <property type="entry name" value="MATERNAL PROTEIN PUMILIO"/>
    <property type="match status" value="1"/>
</dbReference>
<feature type="region of interest" description="Disordered" evidence="3">
    <location>
        <begin position="207"/>
        <end position="227"/>
    </location>
</feature>
<dbReference type="InterPro" id="IPR033133">
    <property type="entry name" value="PUM-HD"/>
</dbReference>
<dbReference type="Proteomes" id="UP000249464">
    <property type="component" value="Unassembled WGS sequence"/>
</dbReference>
<dbReference type="GO" id="GO:0005737">
    <property type="term" value="C:cytoplasm"/>
    <property type="evidence" value="ECO:0007669"/>
    <property type="project" value="TreeGrafter"/>
</dbReference>
<evidence type="ECO:0000313" key="5">
    <source>
        <dbReference type="EMBL" id="SGY13994.1"/>
    </source>
</evidence>